<proteinExistence type="inferred from homology"/>
<evidence type="ECO:0000256" key="8">
    <source>
        <dbReference type="ARBA" id="ARBA00023136"/>
    </source>
</evidence>
<dbReference type="InterPro" id="IPR000515">
    <property type="entry name" value="MetI-like"/>
</dbReference>
<dbReference type="AlphaFoldDB" id="A0A0B8SZ66"/>
<dbReference type="PATRIC" id="fig|1229276.3.peg.3278"/>
<gene>
    <name evidence="12" type="ORF">DI53_3169</name>
</gene>
<evidence type="ECO:0000256" key="9">
    <source>
        <dbReference type="RuleBase" id="RU363032"/>
    </source>
</evidence>
<dbReference type="PROSITE" id="PS50928">
    <property type="entry name" value="ABC_TM1"/>
    <property type="match status" value="1"/>
</dbReference>
<dbReference type="GO" id="GO:0005315">
    <property type="term" value="F:phosphate transmembrane transporter activity"/>
    <property type="evidence" value="ECO:0007669"/>
    <property type="project" value="InterPro"/>
</dbReference>
<evidence type="ECO:0000256" key="5">
    <source>
        <dbReference type="ARBA" id="ARBA00022592"/>
    </source>
</evidence>
<keyword evidence="6 9" id="KW-0812">Transmembrane</keyword>
<comment type="caution">
    <text evidence="12">The sequence shown here is derived from an EMBL/GenBank/DDBJ whole genome shotgun (WGS) entry which is preliminary data.</text>
</comment>
<dbReference type="InterPro" id="IPR035906">
    <property type="entry name" value="MetI-like_sf"/>
</dbReference>
<feature type="transmembrane region" description="Helical" evidence="9">
    <location>
        <begin position="12"/>
        <end position="37"/>
    </location>
</feature>
<dbReference type="eggNOG" id="COG0573">
    <property type="taxonomic scope" value="Bacteria"/>
</dbReference>
<dbReference type="PANTHER" id="PTHR30425">
    <property type="entry name" value="PHOSPHATE TRANSPORT SYSTEM PERMEASE PROTEIN PST"/>
    <property type="match status" value="1"/>
</dbReference>
<keyword evidence="5 10" id="KW-0592">Phosphate transport</keyword>
<dbReference type="OrthoDB" id="9785113at2"/>
<dbReference type="Pfam" id="PF00528">
    <property type="entry name" value="BPD_transp_1"/>
    <property type="match status" value="1"/>
</dbReference>
<feature type="transmembrane region" description="Helical" evidence="9">
    <location>
        <begin position="68"/>
        <end position="101"/>
    </location>
</feature>
<evidence type="ECO:0000256" key="6">
    <source>
        <dbReference type="ARBA" id="ARBA00022692"/>
    </source>
</evidence>
<evidence type="ECO:0000256" key="7">
    <source>
        <dbReference type="ARBA" id="ARBA00022989"/>
    </source>
</evidence>
<dbReference type="InterPro" id="IPR051124">
    <property type="entry name" value="Phosphate_Transport_Permease"/>
</dbReference>
<evidence type="ECO:0000256" key="2">
    <source>
        <dbReference type="ARBA" id="ARBA00007069"/>
    </source>
</evidence>
<evidence type="ECO:0000256" key="3">
    <source>
        <dbReference type="ARBA" id="ARBA00022448"/>
    </source>
</evidence>
<dbReference type="SUPFAM" id="SSF161098">
    <property type="entry name" value="MetI-like"/>
    <property type="match status" value="1"/>
</dbReference>
<evidence type="ECO:0000256" key="1">
    <source>
        <dbReference type="ARBA" id="ARBA00004651"/>
    </source>
</evidence>
<dbReference type="EMBL" id="JJMU01000061">
    <property type="protein sequence ID" value="KGE12952.1"/>
    <property type="molecule type" value="Genomic_DNA"/>
</dbReference>
<name>A0A0B8SZ66_9SPHI</name>
<feature type="transmembrane region" description="Helical" evidence="9">
    <location>
        <begin position="148"/>
        <end position="167"/>
    </location>
</feature>
<dbReference type="GO" id="GO:0005886">
    <property type="term" value="C:plasma membrane"/>
    <property type="evidence" value="ECO:0007669"/>
    <property type="project" value="UniProtKB-SubCell"/>
</dbReference>
<dbReference type="RefSeq" id="WP_037501753.1">
    <property type="nucleotide sequence ID" value="NZ_JJMU01000061.1"/>
</dbReference>
<evidence type="ECO:0000256" key="10">
    <source>
        <dbReference type="RuleBase" id="RU363054"/>
    </source>
</evidence>
<dbReference type="InterPro" id="IPR011864">
    <property type="entry name" value="Phosphate_PstC"/>
</dbReference>
<feature type="transmembrane region" description="Helical" evidence="9">
    <location>
        <begin position="196"/>
        <end position="217"/>
    </location>
</feature>
<comment type="similarity">
    <text evidence="2 10">Belongs to the binding-protein-dependent transport system permease family. CysTW subfamily.</text>
</comment>
<dbReference type="CDD" id="cd06261">
    <property type="entry name" value="TM_PBP2"/>
    <property type="match status" value="1"/>
</dbReference>
<evidence type="ECO:0000256" key="4">
    <source>
        <dbReference type="ARBA" id="ARBA00022475"/>
    </source>
</evidence>
<evidence type="ECO:0000259" key="11">
    <source>
        <dbReference type="PROSITE" id="PS50928"/>
    </source>
</evidence>
<dbReference type="Gene3D" id="1.10.3720.10">
    <property type="entry name" value="MetI-like"/>
    <property type="match status" value="1"/>
</dbReference>
<keyword evidence="3 9" id="KW-0813">Transport</keyword>
<dbReference type="STRING" id="1229276.DI53_3169"/>
<organism evidence="12 13">
    <name type="scientific">Sphingobacterium deserti</name>
    <dbReference type="NCBI Taxonomy" id="1229276"/>
    <lineage>
        <taxon>Bacteria</taxon>
        <taxon>Pseudomonadati</taxon>
        <taxon>Bacteroidota</taxon>
        <taxon>Sphingobacteriia</taxon>
        <taxon>Sphingobacteriales</taxon>
        <taxon>Sphingobacteriaceae</taxon>
        <taxon>Sphingobacterium</taxon>
    </lineage>
</organism>
<feature type="transmembrane region" description="Helical" evidence="9">
    <location>
        <begin position="113"/>
        <end position="136"/>
    </location>
</feature>
<comment type="subcellular location">
    <subcellularLocation>
        <location evidence="1 9">Cell membrane</location>
        <topology evidence="1 9">Multi-pass membrane protein</topology>
    </subcellularLocation>
</comment>
<keyword evidence="13" id="KW-1185">Reference proteome</keyword>
<dbReference type="GO" id="GO:0006817">
    <property type="term" value="P:phosphate ion transport"/>
    <property type="evidence" value="ECO:0007669"/>
    <property type="project" value="UniProtKB-KW"/>
</dbReference>
<dbReference type="NCBIfam" id="TIGR02138">
    <property type="entry name" value="phosphate_pstC"/>
    <property type="match status" value="1"/>
</dbReference>
<sequence length="296" mass="31473">MRYSARRSLDRVFKYVFKVTGLLVLLLLGAILAMLIYNSVAFFVDVRPLDFITGLEWNPTGDNPKYGILPLVLSTTLVTVGAMLIAIPLGIGTAAFIAEYARPGLKNILKPTVEMLAAIPSVVIGFLGIVVVGPGIAHAADLANGLNALNGAILLAIMALPTIITVAEDAIHAVPKTYKEASYGVGATKWQTLRKIVIPAAAPGIIAAVMLGVGRAIGETMTVLMATGNASLLPTGMFASVKTMTATIAIEMGEVPYQTTHYFALYAIATVLFIMTLAANMLGEYFINRFRKYHAA</sequence>
<dbReference type="PANTHER" id="PTHR30425:SF1">
    <property type="entry name" value="PHOSPHATE TRANSPORT SYSTEM PERMEASE PROTEIN PSTC"/>
    <property type="match status" value="1"/>
</dbReference>
<evidence type="ECO:0000313" key="13">
    <source>
        <dbReference type="Proteomes" id="UP000031802"/>
    </source>
</evidence>
<keyword evidence="8 9" id="KW-0472">Membrane</keyword>
<reference evidence="13" key="1">
    <citation type="submission" date="2014-04" db="EMBL/GenBank/DDBJ databases">
        <title>Whole-Genome optical mapping and complete genome sequence of Sphingobacterium deserti sp. nov., a new spaces isolated from desert in the west of China.</title>
        <authorList>
            <person name="Teng C."/>
            <person name="Zhou Z."/>
            <person name="Li X."/>
            <person name="Chen M."/>
            <person name="Lin M."/>
            <person name="Wang L."/>
            <person name="Su S."/>
            <person name="Zhang C."/>
            <person name="Zhang W."/>
        </authorList>
    </citation>
    <scope>NUCLEOTIDE SEQUENCE [LARGE SCALE GENOMIC DNA]</scope>
    <source>
        <strain evidence="13">ACCC05744</strain>
    </source>
</reference>
<evidence type="ECO:0000313" key="12">
    <source>
        <dbReference type="EMBL" id="KGE12952.1"/>
    </source>
</evidence>
<keyword evidence="7 9" id="KW-1133">Transmembrane helix</keyword>
<feature type="domain" description="ABC transmembrane type-1" evidence="11">
    <location>
        <begin position="72"/>
        <end position="283"/>
    </location>
</feature>
<dbReference type="Proteomes" id="UP000031802">
    <property type="component" value="Unassembled WGS sequence"/>
</dbReference>
<accession>A0A0B8SZ66</accession>
<protein>
    <recommendedName>
        <fullName evidence="10">Phosphate transport system permease protein</fullName>
    </recommendedName>
</protein>
<comment type="function">
    <text evidence="10">Part of the binding-protein-dependent transport system for phosphate; probably responsible for the translocation of the substrate across the membrane.</text>
</comment>
<feature type="transmembrane region" description="Helical" evidence="9">
    <location>
        <begin position="262"/>
        <end position="282"/>
    </location>
</feature>
<reference evidence="12 13" key="2">
    <citation type="journal article" date="2015" name="PLoS ONE">
        <title>Whole-Genome Optical Mapping and Finished Genome Sequence of Sphingobacterium deserti sp. nov., a New Species Isolated from the Western Desert of China.</title>
        <authorList>
            <person name="Teng C."/>
            <person name="Zhou Z."/>
            <person name="Molnar I."/>
            <person name="Li X."/>
            <person name="Tang R."/>
            <person name="Chen M."/>
            <person name="Wang L."/>
            <person name="Su S."/>
            <person name="Zhang W."/>
            <person name="Lin M."/>
        </authorList>
    </citation>
    <scope>NUCLEOTIDE SEQUENCE [LARGE SCALE GENOMIC DNA]</scope>
    <source>
        <strain evidence="13">ACCC05744</strain>
    </source>
</reference>
<keyword evidence="4 10" id="KW-1003">Cell membrane</keyword>